<gene>
    <name evidence="3" type="ORF">EGR_00688</name>
</gene>
<reference evidence="3 4" key="1">
    <citation type="journal article" date="2013" name="Nat. Genet.">
        <title>The genome of the hydatid tapeworm Echinococcus granulosus.</title>
        <authorList>
            <person name="Zheng H."/>
            <person name="Zhang W."/>
            <person name="Zhang L."/>
            <person name="Zhang Z."/>
            <person name="Li J."/>
            <person name="Lu G."/>
            <person name="Zhu Y."/>
            <person name="Wang Y."/>
            <person name="Huang Y."/>
            <person name="Liu J."/>
            <person name="Kang H."/>
            <person name="Chen J."/>
            <person name="Wang L."/>
            <person name="Chen A."/>
            <person name="Yu S."/>
            <person name="Gao Z."/>
            <person name="Jin L."/>
            <person name="Gu W."/>
            <person name="Wang Z."/>
            <person name="Zhao L."/>
            <person name="Shi B."/>
            <person name="Wen H."/>
            <person name="Lin R."/>
            <person name="Jones M.K."/>
            <person name="Brejova B."/>
            <person name="Vinar T."/>
            <person name="Zhao G."/>
            <person name="McManus D.P."/>
            <person name="Chen Z."/>
            <person name="Zhou Y."/>
            <person name="Wang S."/>
        </authorList>
    </citation>
    <scope>NUCLEOTIDE SEQUENCE [LARGE SCALE GENOMIC DNA]</scope>
</reference>
<dbReference type="KEGG" id="egl:EGR_00688"/>
<dbReference type="RefSeq" id="XP_024355340.1">
    <property type="nucleotide sequence ID" value="XM_024489937.1"/>
</dbReference>
<accession>W6VBF3</accession>
<organism evidence="3 4">
    <name type="scientific">Echinococcus granulosus</name>
    <name type="common">Hydatid tapeworm</name>
    <dbReference type="NCBI Taxonomy" id="6210"/>
    <lineage>
        <taxon>Eukaryota</taxon>
        <taxon>Metazoa</taxon>
        <taxon>Spiralia</taxon>
        <taxon>Lophotrochozoa</taxon>
        <taxon>Platyhelminthes</taxon>
        <taxon>Cestoda</taxon>
        <taxon>Eucestoda</taxon>
        <taxon>Cyclophyllidea</taxon>
        <taxon>Taeniidae</taxon>
        <taxon>Echinococcus</taxon>
        <taxon>Echinococcus granulosus group</taxon>
    </lineage>
</organism>
<sequence>MFINIGGEASGSTEDDNNVGDRNRLSTEEVMSLCDYDPADVEFVISSSDSETNWSFERLPLPNKLSEDSEQRHSSHQSAFLPPGNRTVLNRSIWNAHPSHTVRKYQSQSDDEITKTDAHLNQALPPDQHFLDETDVHCLRCRRFRLIRSPIKLLSSPLKISEVFVKSKSCFKNRFVTFLFILVSYICFMCIGAACFQLIEKPVEFHSENLDEVIHILESCNHLSCKYGAHVFLFSVLESLRLFCLISAVNSNNFLCFITCLSVTARKYDEDHSSQTVAFSFKPTLHIDAQCIEARSWMPHICRITSLQTHFYRRTKFVMVKKCSFLKNSVHKI</sequence>
<name>W6VBF3_ECHGR</name>
<evidence type="ECO:0000313" key="3">
    <source>
        <dbReference type="EMBL" id="EUB64144.1"/>
    </source>
</evidence>
<evidence type="ECO:0000313" key="4">
    <source>
        <dbReference type="Proteomes" id="UP000019149"/>
    </source>
</evidence>
<dbReference type="AlphaFoldDB" id="W6VBF3"/>
<dbReference type="GeneID" id="36336403"/>
<proteinExistence type="predicted"/>
<dbReference type="CTD" id="36336403"/>
<protein>
    <submittedName>
        <fullName evidence="3">Uncharacterized protein</fullName>
    </submittedName>
</protein>
<feature type="region of interest" description="Disordered" evidence="1">
    <location>
        <begin position="1"/>
        <end position="23"/>
    </location>
</feature>
<keyword evidence="2" id="KW-0472">Membrane</keyword>
<comment type="caution">
    <text evidence="3">The sequence shown here is derived from an EMBL/GenBank/DDBJ whole genome shotgun (WGS) entry which is preliminary data.</text>
</comment>
<dbReference type="OrthoDB" id="6277993at2759"/>
<feature type="transmembrane region" description="Helical" evidence="2">
    <location>
        <begin position="175"/>
        <end position="199"/>
    </location>
</feature>
<dbReference type="Proteomes" id="UP000019149">
    <property type="component" value="Unassembled WGS sequence"/>
</dbReference>
<evidence type="ECO:0000256" key="1">
    <source>
        <dbReference type="SAM" id="MobiDB-lite"/>
    </source>
</evidence>
<keyword evidence="2" id="KW-0812">Transmembrane</keyword>
<evidence type="ECO:0000256" key="2">
    <source>
        <dbReference type="SAM" id="Phobius"/>
    </source>
</evidence>
<feature type="region of interest" description="Disordered" evidence="1">
    <location>
        <begin position="65"/>
        <end position="84"/>
    </location>
</feature>
<keyword evidence="2" id="KW-1133">Transmembrane helix</keyword>
<dbReference type="EMBL" id="APAU02000003">
    <property type="protein sequence ID" value="EUB64144.1"/>
    <property type="molecule type" value="Genomic_DNA"/>
</dbReference>
<keyword evidence="4" id="KW-1185">Reference proteome</keyword>